<dbReference type="Gene3D" id="3.30.420.10">
    <property type="entry name" value="Ribonuclease H-like superfamily/Ribonuclease H"/>
    <property type="match status" value="1"/>
</dbReference>
<evidence type="ECO:0000256" key="3">
    <source>
        <dbReference type="ARBA" id="ARBA00022801"/>
    </source>
</evidence>
<dbReference type="PANTHER" id="PTHR12801:SF112">
    <property type="entry name" value="RNA EXONUCLEASE 3"/>
    <property type="match status" value="1"/>
</dbReference>
<sequence length="637" mass="69856">MVFISQTELKDVPCPAIESCDAVICGFNHSQQSKKGIVTTQRTDSMHAGSMQDDSSGRLTDDGRSGAKEKGNHQESPIEPPSKRRKVTPGTPSLSRADQLRAQVVQTRTQQTAPLQQSSPSVVCGGVIDGVVPGDKQTTLTRPISPPTTSHTADVKPLSAEDYSKAAQSMLSRFVGDKTESLNPRVVTPAPEAHNKRTVFCQHIHSHMTRLNRDILASRAPIRSIDSVLLKNFVLSNPALIKLTLDEEESIAKETPKIYGNVIRNRVAAYSRMSIDTWLEKLQTTIFMGLMQEAHDPVTPSSSAALAAVLKLSAADMHVILERLKVTDLHTLTSHGYVFEPPTETAAKEAQSGRLTSRLFERCDRCNSHFQVFPDRDPETGRLTSNGPCHFHWGRQNYARGGTTTYRCCGQEVGTVGCTSYPDHVFKTTFAPSLAAVLPFIKTPDNNNRRKDPKGQDVLGVVFDCEMAYTTNGHELIRLTAVSWPSKEPLLDFLVRPLGAIIDLNTRFSGVKAEWFSKAMPYEKDKPTGGLQVVSDPAAARSLLCEFLDGDKVPLMGHAIENDLIAVRLCHNNIVDTVVLYPHRRGLPARNGLKALTSEHLKRDIQMGGSDGHDSFEDAAATLDLILLKAEQIATSL</sequence>
<dbReference type="InterPro" id="IPR047021">
    <property type="entry name" value="REXO1/3/4-like"/>
</dbReference>
<feature type="region of interest" description="Disordered" evidence="5">
    <location>
        <begin position="33"/>
        <end position="97"/>
    </location>
</feature>
<dbReference type="SUPFAM" id="SSF53098">
    <property type="entry name" value="Ribonuclease H-like"/>
    <property type="match status" value="1"/>
</dbReference>
<protein>
    <recommendedName>
        <fullName evidence="6">Exonuclease domain-containing protein</fullName>
    </recommendedName>
</protein>
<keyword evidence="4" id="KW-0269">Exonuclease</keyword>
<gene>
    <name evidence="7" type="ORF">AMS68_001649</name>
</gene>
<evidence type="ECO:0000256" key="1">
    <source>
        <dbReference type="ARBA" id="ARBA00006357"/>
    </source>
</evidence>
<name>A0A6H0XMZ8_9PEZI</name>
<feature type="region of interest" description="Disordered" evidence="5">
    <location>
        <begin position="134"/>
        <end position="154"/>
    </location>
</feature>
<evidence type="ECO:0000256" key="4">
    <source>
        <dbReference type="ARBA" id="ARBA00022839"/>
    </source>
</evidence>
<dbReference type="GO" id="GO:0003676">
    <property type="term" value="F:nucleic acid binding"/>
    <property type="evidence" value="ECO:0007669"/>
    <property type="project" value="InterPro"/>
</dbReference>
<keyword evidence="8" id="KW-1185">Reference proteome</keyword>
<dbReference type="InterPro" id="IPR013520">
    <property type="entry name" value="Ribonucl_H"/>
</dbReference>
<feature type="compositionally biased region" description="Polar residues" evidence="5">
    <location>
        <begin position="136"/>
        <end position="152"/>
    </location>
</feature>
<dbReference type="PANTHER" id="PTHR12801">
    <property type="entry name" value="RNA EXONUCLEASE REXO1 / RECO3 FAMILY MEMBER-RELATED"/>
    <property type="match status" value="1"/>
</dbReference>
<feature type="domain" description="Exonuclease" evidence="6">
    <location>
        <begin position="461"/>
        <end position="635"/>
    </location>
</feature>
<dbReference type="EMBL" id="CP051139">
    <property type="protein sequence ID" value="QIW96131.1"/>
    <property type="molecule type" value="Genomic_DNA"/>
</dbReference>
<feature type="compositionally biased region" description="Polar residues" evidence="5">
    <location>
        <begin position="33"/>
        <end position="43"/>
    </location>
</feature>
<dbReference type="SMART" id="SM00479">
    <property type="entry name" value="EXOIII"/>
    <property type="match status" value="1"/>
</dbReference>
<evidence type="ECO:0000313" key="8">
    <source>
        <dbReference type="Proteomes" id="UP000503462"/>
    </source>
</evidence>
<dbReference type="GO" id="GO:0004527">
    <property type="term" value="F:exonuclease activity"/>
    <property type="evidence" value="ECO:0007669"/>
    <property type="project" value="UniProtKB-KW"/>
</dbReference>
<reference evidence="7 8" key="1">
    <citation type="journal article" date="2016" name="Sci. Rep.">
        <title>Peltaster fructicola genome reveals evolution from an invasive phytopathogen to an ectophytic parasite.</title>
        <authorList>
            <person name="Xu C."/>
            <person name="Chen H."/>
            <person name="Gleason M.L."/>
            <person name="Xu J.R."/>
            <person name="Liu H."/>
            <person name="Zhang R."/>
            <person name="Sun G."/>
        </authorList>
    </citation>
    <scope>NUCLEOTIDE SEQUENCE [LARGE SCALE GENOMIC DNA]</scope>
    <source>
        <strain evidence="7 8">LNHT1506</strain>
    </source>
</reference>
<dbReference type="Proteomes" id="UP000503462">
    <property type="component" value="Chromosome 1"/>
</dbReference>
<evidence type="ECO:0000259" key="6">
    <source>
        <dbReference type="SMART" id="SM00479"/>
    </source>
</evidence>
<feature type="compositionally biased region" description="Basic and acidic residues" evidence="5">
    <location>
        <begin position="55"/>
        <end position="73"/>
    </location>
</feature>
<evidence type="ECO:0000256" key="5">
    <source>
        <dbReference type="SAM" id="MobiDB-lite"/>
    </source>
</evidence>
<keyword evidence="2" id="KW-0540">Nuclease</keyword>
<keyword evidence="3" id="KW-0378">Hydrolase</keyword>
<evidence type="ECO:0000313" key="7">
    <source>
        <dbReference type="EMBL" id="QIW96131.1"/>
    </source>
</evidence>
<dbReference type="GO" id="GO:0005634">
    <property type="term" value="C:nucleus"/>
    <property type="evidence" value="ECO:0007669"/>
    <property type="project" value="TreeGrafter"/>
</dbReference>
<dbReference type="CDD" id="cd06145">
    <property type="entry name" value="REX1_like"/>
    <property type="match status" value="1"/>
</dbReference>
<evidence type="ECO:0000256" key="2">
    <source>
        <dbReference type="ARBA" id="ARBA00022722"/>
    </source>
</evidence>
<proteinExistence type="inferred from homology"/>
<dbReference type="InterPro" id="IPR012337">
    <property type="entry name" value="RNaseH-like_sf"/>
</dbReference>
<dbReference type="OrthoDB" id="3996471at2759"/>
<comment type="similarity">
    <text evidence="1">Belongs to the REXO1/REXO3 family.</text>
</comment>
<dbReference type="AlphaFoldDB" id="A0A6H0XMZ8"/>
<organism evidence="7 8">
    <name type="scientific">Peltaster fructicola</name>
    <dbReference type="NCBI Taxonomy" id="286661"/>
    <lineage>
        <taxon>Eukaryota</taxon>
        <taxon>Fungi</taxon>
        <taxon>Dikarya</taxon>
        <taxon>Ascomycota</taxon>
        <taxon>Pezizomycotina</taxon>
        <taxon>Dothideomycetes</taxon>
        <taxon>Dothideomycetes incertae sedis</taxon>
        <taxon>Peltaster</taxon>
    </lineage>
</organism>
<dbReference type="InterPro" id="IPR034922">
    <property type="entry name" value="REX1-like_exo"/>
</dbReference>
<dbReference type="InterPro" id="IPR036397">
    <property type="entry name" value="RNaseH_sf"/>
</dbReference>
<accession>A0A6H0XMZ8</accession>